<name>A0A4R6QCR0_9FIRM</name>
<evidence type="ECO:0000259" key="5">
    <source>
        <dbReference type="PROSITE" id="PS50860"/>
    </source>
</evidence>
<comment type="cofactor">
    <cofactor evidence="1">
        <name>Zn(2+)</name>
        <dbReference type="ChEBI" id="CHEBI:29105"/>
    </cofactor>
</comment>
<accession>A0A4R6QCR0</accession>
<keyword evidence="6" id="KW-0030">Aminoacyl-tRNA synthetase</keyword>
<dbReference type="GO" id="GO:0046872">
    <property type="term" value="F:metal ion binding"/>
    <property type="evidence" value="ECO:0007669"/>
    <property type="project" value="UniProtKB-KW"/>
</dbReference>
<dbReference type="Gene3D" id="2.40.30.130">
    <property type="match status" value="1"/>
</dbReference>
<keyword evidence="4" id="KW-0862">Zinc</keyword>
<keyword evidence="3" id="KW-0479">Metal-binding</keyword>
<dbReference type="GO" id="GO:0006419">
    <property type="term" value="P:alanyl-tRNA aminoacylation"/>
    <property type="evidence" value="ECO:0007669"/>
    <property type="project" value="InterPro"/>
</dbReference>
<dbReference type="GO" id="GO:0005737">
    <property type="term" value="C:cytoplasm"/>
    <property type="evidence" value="ECO:0007669"/>
    <property type="project" value="UniProtKB-SubCell"/>
</dbReference>
<protein>
    <submittedName>
        <fullName evidence="6">Alanyl-tRNA synthetase</fullName>
    </submittedName>
</protein>
<dbReference type="InterPro" id="IPR051335">
    <property type="entry name" value="Alanyl-tRNA_Editing_Enzymes"/>
</dbReference>
<dbReference type="GO" id="GO:0004813">
    <property type="term" value="F:alanine-tRNA ligase activity"/>
    <property type="evidence" value="ECO:0007669"/>
    <property type="project" value="InterPro"/>
</dbReference>
<dbReference type="AlphaFoldDB" id="A0A4R6QCR0"/>
<evidence type="ECO:0000256" key="3">
    <source>
        <dbReference type="ARBA" id="ARBA00022723"/>
    </source>
</evidence>
<dbReference type="PROSITE" id="PS50860">
    <property type="entry name" value="AA_TRNA_LIGASE_II_ALA"/>
    <property type="match status" value="1"/>
</dbReference>
<evidence type="ECO:0000256" key="2">
    <source>
        <dbReference type="ARBA" id="ARBA00004496"/>
    </source>
</evidence>
<comment type="caution">
    <text evidence="6">The sequence shown here is derived from an EMBL/GenBank/DDBJ whole genome shotgun (WGS) entry which is preliminary data.</text>
</comment>
<organism evidence="6 7">
    <name type="scientific">Aminicella lysinilytica</name>
    <dbReference type="NCBI Taxonomy" id="433323"/>
    <lineage>
        <taxon>Bacteria</taxon>
        <taxon>Bacillati</taxon>
        <taxon>Bacillota</taxon>
        <taxon>Clostridia</taxon>
        <taxon>Peptostreptococcales</taxon>
        <taxon>Anaerovoracaceae</taxon>
        <taxon>Aminicella</taxon>
    </lineage>
</organism>
<dbReference type="InterPro" id="IPR018163">
    <property type="entry name" value="Thr/Ala-tRNA-synth_IIc_edit"/>
</dbReference>
<dbReference type="InterPro" id="IPR012947">
    <property type="entry name" value="tRNA_SAD"/>
</dbReference>
<keyword evidence="7" id="KW-1185">Reference proteome</keyword>
<dbReference type="GO" id="GO:0005524">
    <property type="term" value="F:ATP binding"/>
    <property type="evidence" value="ECO:0007669"/>
    <property type="project" value="InterPro"/>
</dbReference>
<evidence type="ECO:0000256" key="1">
    <source>
        <dbReference type="ARBA" id="ARBA00001947"/>
    </source>
</evidence>
<dbReference type="OrthoDB" id="9812949at2"/>
<keyword evidence="6" id="KW-0436">Ligase</keyword>
<dbReference type="Gene3D" id="3.10.310.40">
    <property type="match status" value="1"/>
</dbReference>
<dbReference type="InterPro" id="IPR018165">
    <property type="entry name" value="Ala-tRNA-synth_IIc_core"/>
</dbReference>
<dbReference type="SUPFAM" id="SSF50447">
    <property type="entry name" value="Translation proteins"/>
    <property type="match status" value="1"/>
</dbReference>
<dbReference type="SUPFAM" id="SSF55186">
    <property type="entry name" value="ThrRS/AlaRS common domain"/>
    <property type="match status" value="1"/>
</dbReference>
<dbReference type="PANTHER" id="PTHR43462:SF1">
    <property type="entry name" value="ALANYL-TRNA EDITING PROTEIN AARSD1"/>
    <property type="match status" value="1"/>
</dbReference>
<feature type="domain" description="Alanyl-transfer RNA synthetases family profile" evidence="5">
    <location>
        <begin position="1"/>
        <end position="257"/>
    </location>
</feature>
<comment type="subcellular location">
    <subcellularLocation>
        <location evidence="2">Cytoplasm</location>
    </subcellularLocation>
</comment>
<dbReference type="Gene3D" id="3.30.980.10">
    <property type="entry name" value="Threonyl-trna Synthetase, Chain A, domain 2"/>
    <property type="match status" value="1"/>
</dbReference>
<dbReference type="Pfam" id="PF07973">
    <property type="entry name" value="tRNA_SAD"/>
    <property type="match status" value="1"/>
</dbReference>
<reference evidence="6 7" key="1">
    <citation type="submission" date="2019-03" db="EMBL/GenBank/DDBJ databases">
        <title>Genomic Encyclopedia of Type Strains, Phase IV (KMG-IV): sequencing the most valuable type-strain genomes for metagenomic binning, comparative biology and taxonomic classification.</title>
        <authorList>
            <person name="Goeker M."/>
        </authorList>
    </citation>
    <scope>NUCLEOTIDE SEQUENCE [LARGE SCALE GENOMIC DNA]</scope>
    <source>
        <strain evidence="6 7">DSM 28287</strain>
    </source>
</reference>
<dbReference type="SMART" id="SM00863">
    <property type="entry name" value="tRNA_SAD"/>
    <property type="match status" value="1"/>
</dbReference>
<dbReference type="InterPro" id="IPR018164">
    <property type="entry name" value="Ala-tRNA-synth_IIc_N"/>
</dbReference>
<evidence type="ECO:0000313" key="7">
    <source>
        <dbReference type="Proteomes" id="UP000295500"/>
    </source>
</evidence>
<sequence length="413" mass="45885">MYTRKAFEKSEYLTKWDSIITSVEETNGNFLVIFESTIFFPTGGGQNCDTGTITSPERGSSAQISDVNIRDGVIYHTLENVRGDFQPGDKVTMEIDWPNRFDNMQRHCGEHILSGAFYRLYGGMNKGFHMGKDFITIDIAFPHGDPYQQVTWEMAEAAEADANAVIQSDVPVTVDYFKTRSEAVKMPLRKALAFDEDISVVTIGDKEHPMDCVACCGTHPSTAGQVGLIKIYKIEPNKGMSRVFFEAGGRAYAKYRDQFDVLYDLGNRLSAGYEDILSKYDKQVRRNQESRDRLHRLTQVLVSQKSSQILSDLSSVSECMLVYEEDLFTADDILDIGKIIEPSIKGLVALIATDTNTVFLFSGGEPACGKFVKEYASDFGGRGGGKANMARAVFPDKAGYKAFIAAIDPHICK</sequence>
<dbReference type="EMBL" id="SNXO01000001">
    <property type="protein sequence ID" value="TDP60574.1"/>
    <property type="molecule type" value="Genomic_DNA"/>
</dbReference>
<dbReference type="PANTHER" id="PTHR43462">
    <property type="entry name" value="ALANYL-TRNA EDITING PROTEIN"/>
    <property type="match status" value="1"/>
</dbReference>
<evidence type="ECO:0000313" key="6">
    <source>
        <dbReference type="EMBL" id="TDP60574.1"/>
    </source>
</evidence>
<dbReference type="InterPro" id="IPR009000">
    <property type="entry name" value="Transl_B-barrel_sf"/>
</dbReference>
<dbReference type="RefSeq" id="WP_133527457.1">
    <property type="nucleotide sequence ID" value="NZ_SNXO01000001.1"/>
</dbReference>
<dbReference type="GO" id="GO:0002161">
    <property type="term" value="F:aminoacyl-tRNA deacylase activity"/>
    <property type="evidence" value="ECO:0007669"/>
    <property type="project" value="UniProtKB-ARBA"/>
</dbReference>
<dbReference type="Proteomes" id="UP000295500">
    <property type="component" value="Unassembled WGS sequence"/>
</dbReference>
<evidence type="ECO:0000256" key="4">
    <source>
        <dbReference type="ARBA" id="ARBA00022833"/>
    </source>
</evidence>
<gene>
    <name evidence="6" type="ORF">EV211_10188</name>
</gene>
<dbReference type="Pfam" id="PF01411">
    <property type="entry name" value="tRNA-synt_2c"/>
    <property type="match status" value="1"/>
</dbReference>
<dbReference type="GO" id="GO:0003676">
    <property type="term" value="F:nucleic acid binding"/>
    <property type="evidence" value="ECO:0007669"/>
    <property type="project" value="InterPro"/>
</dbReference>
<proteinExistence type="predicted"/>